<dbReference type="GO" id="GO:0009451">
    <property type="term" value="P:RNA modification"/>
    <property type="evidence" value="ECO:0007669"/>
    <property type="project" value="InterPro"/>
</dbReference>
<evidence type="ECO:0000313" key="3">
    <source>
        <dbReference type="EMBL" id="GFA80282.1"/>
    </source>
</evidence>
<dbReference type="GO" id="GO:0003723">
    <property type="term" value="F:RNA binding"/>
    <property type="evidence" value="ECO:0007669"/>
    <property type="project" value="InterPro"/>
</dbReference>
<feature type="repeat" description="PPR" evidence="2">
    <location>
        <begin position="111"/>
        <end position="145"/>
    </location>
</feature>
<dbReference type="Pfam" id="PF01535">
    <property type="entry name" value="PPR"/>
    <property type="match status" value="1"/>
</dbReference>
<evidence type="ECO:0008006" key="4">
    <source>
        <dbReference type="Google" id="ProtNLM"/>
    </source>
</evidence>
<dbReference type="PANTHER" id="PTHR47926:SF489">
    <property type="entry name" value="PENTATRICOPEPTIDE REPEAT-CONTAINING PROTEIN"/>
    <property type="match status" value="1"/>
</dbReference>
<gene>
    <name evidence="3" type="ORF">Tci_652254</name>
</gene>
<protein>
    <recommendedName>
        <fullName evidence="4">Pentatricopeptide repeat-containing protein</fullName>
    </recommendedName>
</protein>
<keyword evidence="1" id="KW-0677">Repeat</keyword>
<feature type="repeat" description="PPR" evidence="2">
    <location>
        <begin position="48"/>
        <end position="82"/>
    </location>
</feature>
<dbReference type="EMBL" id="BKCJ010490889">
    <property type="protein sequence ID" value="GFA80282.1"/>
    <property type="molecule type" value="Genomic_DNA"/>
</dbReference>
<sequence length="252" mass="28352">MGEKVHGFVLKCGDVFDCYICNSVMDMYGELGLNECARKVFDQICERDLVSWNVLISVYVKYKRFEDAVGVYIRMRGDGIRANEATVVDVAREIFYGLLNKNVICWTSMVSGYVSCAMINGYVQFNQVDDAMRLFQQMQNFRIKPDKFTVVALLTGCAQVGALEQGNWILAYMNEHRIVIDDVCGTALIDMYAKCGCIDKSLEVFYGLHDKDTASWTSIICALSVNGKTTKALELFTEMKESGFRPDVVTGI</sequence>
<dbReference type="InterPro" id="IPR011990">
    <property type="entry name" value="TPR-like_helical_dom_sf"/>
</dbReference>
<dbReference type="InterPro" id="IPR002885">
    <property type="entry name" value="PPR_rpt"/>
</dbReference>
<evidence type="ECO:0000256" key="2">
    <source>
        <dbReference type="PROSITE-ProRule" id="PRU00708"/>
    </source>
</evidence>
<dbReference type="PANTHER" id="PTHR47926">
    <property type="entry name" value="PENTATRICOPEPTIDE REPEAT-CONTAINING PROTEIN"/>
    <property type="match status" value="1"/>
</dbReference>
<dbReference type="PROSITE" id="PS51375">
    <property type="entry name" value="PPR"/>
    <property type="match status" value="3"/>
</dbReference>
<organism evidence="3">
    <name type="scientific">Tanacetum cinerariifolium</name>
    <name type="common">Dalmatian daisy</name>
    <name type="synonym">Chrysanthemum cinerariifolium</name>
    <dbReference type="NCBI Taxonomy" id="118510"/>
    <lineage>
        <taxon>Eukaryota</taxon>
        <taxon>Viridiplantae</taxon>
        <taxon>Streptophyta</taxon>
        <taxon>Embryophyta</taxon>
        <taxon>Tracheophyta</taxon>
        <taxon>Spermatophyta</taxon>
        <taxon>Magnoliopsida</taxon>
        <taxon>eudicotyledons</taxon>
        <taxon>Gunneridae</taxon>
        <taxon>Pentapetalae</taxon>
        <taxon>asterids</taxon>
        <taxon>campanulids</taxon>
        <taxon>Asterales</taxon>
        <taxon>Asteraceae</taxon>
        <taxon>Asteroideae</taxon>
        <taxon>Anthemideae</taxon>
        <taxon>Anthemidinae</taxon>
        <taxon>Tanacetum</taxon>
    </lineage>
</organism>
<comment type="caution">
    <text evidence="3">The sequence shown here is derived from an EMBL/GenBank/DDBJ whole genome shotgun (WGS) entry which is preliminary data.</text>
</comment>
<dbReference type="AlphaFoldDB" id="A0A699K751"/>
<dbReference type="Gene3D" id="1.25.40.10">
    <property type="entry name" value="Tetratricopeptide repeat domain"/>
    <property type="match status" value="3"/>
</dbReference>
<dbReference type="NCBIfam" id="TIGR00756">
    <property type="entry name" value="PPR"/>
    <property type="match status" value="3"/>
</dbReference>
<dbReference type="InterPro" id="IPR046960">
    <property type="entry name" value="PPR_At4g14850-like_plant"/>
</dbReference>
<evidence type="ECO:0000256" key="1">
    <source>
        <dbReference type="ARBA" id="ARBA00022737"/>
    </source>
</evidence>
<reference evidence="3" key="1">
    <citation type="journal article" date="2019" name="Sci. Rep.">
        <title>Draft genome of Tanacetum cinerariifolium, the natural source of mosquito coil.</title>
        <authorList>
            <person name="Yamashiro T."/>
            <person name="Shiraishi A."/>
            <person name="Satake H."/>
            <person name="Nakayama K."/>
        </authorList>
    </citation>
    <scope>NUCLEOTIDE SEQUENCE</scope>
</reference>
<dbReference type="Pfam" id="PF13041">
    <property type="entry name" value="PPR_2"/>
    <property type="match status" value="3"/>
</dbReference>
<feature type="repeat" description="PPR" evidence="2">
    <location>
        <begin position="212"/>
        <end position="246"/>
    </location>
</feature>
<name>A0A699K751_TANCI</name>
<accession>A0A699K751</accession>
<proteinExistence type="predicted"/>